<dbReference type="EMBL" id="BOMB01000033">
    <property type="protein sequence ID" value="GID14754.1"/>
    <property type="molecule type" value="Genomic_DNA"/>
</dbReference>
<comment type="caution">
    <text evidence="2">The sequence shown here is derived from an EMBL/GenBank/DDBJ whole genome shotgun (WGS) entry which is preliminary data.</text>
</comment>
<organism evidence="2 3">
    <name type="scientific">Actinocatenispora rupis</name>
    <dbReference type="NCBI Taxonomy" id="519421"/>
    <lineage>
        <taxon>Bacteria</taxon>
        <taxon>Bacillati</taxon>
        <taxon>Actinomycetota</taxon>
        <taxon>Actinomycetes</taxon>
        <taxon>Micromonosporales</taxon>
        <taxon>Micromonosporaceae</taxon>
        <taxon>Actinocatenispora</taxon>
    </lineage>
</organism>
<dbReference type="InterPro" id="IPR024976">
    <property type="entry name" value="DUF3885"/>
</dbReference>
<evidence type="ECO:0000259" key="1">
    <source>
        <dbReference type="Pfam" id="PF13021"/>
    </source>
</evidence>
<proteinExistence type="predicted"/>
<keyword evidence="3" id="KW-1185">Reference proteome</keyword>
<dbReference type="AlphaFoldDB" id="A0A8J3JDJ6"/>
<reference evidence="2" key="1">
    <citation type="submission" date="2021-01" db="EMBL/GenBank/DDBJ databases">
        <title>Whole genome shotgun sequence of Actinocatenispora rupis NBRC 107355.</title>
        <authorList>
            <person name="Komaki H."/>
            <person name="Tamura T."/>
        </authorList>
    </citation>
    <scope>NUCLEOTIDE SEQUENCE</scope>
    <source>
        <strain evidence="2">NBRC 107355</strain>
    </source>
</reference>
<protein>
    <recommendedName>
        <fullName evidence="1">DUF3885 domain-containing protein</fullName>
    </recommendedName>
</protein>
<evidence type="ECO:0000313" key="3">
    <source>
        <dbReference type="Proteomes" id="UP000612808"/>
    </source>
</evidence>
<gene>
    <name evidence="2" type="ORF">Aru02nite_56430</name>
</gene>
<dbReference type="Pfam" id="PF13021">
    <property type="entry name" value="DUF3885"/>
    <property type="match status" value="1"/>
</dbReference>
<dbReference type="RefSeq" id="WP_239076998.1">
    <property type="nucleotide sequence ID" value="NZ_BAAAZM010000012.1"/>
</dbReference>
<accession>A0A8J3JDJ6</accession>
<feature type="domain" description="DUF3885" evidence="1">
    <location>
        <begin position="22"/>
        <end position="187"/>
    </location>
</feature>
<evidence type="ECO:0000313" key="2">
    <source>
        <dbReference type="EMBL" id="GID14754.1"/>
    </source>
</evidence>
<sequence>MTVDAAALRRAWHERWPEVMPLGYLFRHHVTDRWVRFHSLPGSKRYAEDEPEYRTILGRQETLLDELGADDVYLITPAFHPPGDPADQWSPVRVGLHPGAVPWWELTDPADPEWAAWTYVSRIRYRPGSLDPLLRYVADDGGYALITPPDLRWVFAPYDGGVDLVLADPAARDALRDRHRDWLSAHPLGW</sequence>
<dbReference type="Proteomes" id="UP000612808">
    <property type="component" value="Unassembled WGS sequence"/>
</dbReference>
<name>A0A8J3JDJ6_9ACTN</name>